<feature type="transmembrane region" description="Helical" evidence="1">
    <location>
        <begin position="263"/>
        <end position="286"/>
    </location>
</feature>
<evidence type="ECO:0000256" key="2">
    <source>
        <dbReference type="SAM" id="SignalP"/>
    </source>
</evidence>
<feature type="transmembrane region" description="Helical" evidence="1">
    <location>
        <begin position="298"/>
        <end position="317"/>
    </location>
</feature>
<keyword evidence="2" id="KW-0732">Signal</keyword>
<evidence type="ECO:0000256" key="1">
    <source>
        <dbReference type="SAM" id="Phobius"/>
    </source>
</evidence>
<evidence type="ECO:0000313" key="3">
    <source>
        <dbReference type="EMBL" id="MBH5321033.1"/>
    </source>
</evidence>
<comment type="caution">
    <text evidence="3">The sequence shown here is derived from an EMBL/GenBank/DDBJ whole genome shotgun (WGS) entry which is preliminary data.</text>
</comment>
<reference evidence="3 4" key="1">
    <citation type="submission" date="2020-11" db="EMBL/GenBank/DDBJ databases">
        <title>Erythrobacter sediminis sp. nov., a marine bacterium from a tidal flat of Garorim Bay.</title>
        <authorList>
            <person name="Kim D."/>
            <person name="Yoo Y."/>
            <person name="Kim J.-J."/>
        </authorList>
    </citation>
    <scope>NUCLEOTIDE SEQUENCE [LARGE SCALE GENOMIC DNA]</scope>
    <source>
        <strain evidence="3 4">JGD-13</strain>
    </source>
</reference>
<name>A0ABS0MZC1_9SPHN</name>
<sequence length="354" mass="38129">MLALALVAAVLIAAAITAQDTQAGLDVTAPADATPVELKEERAEDVQGEVPRDTDLQLYDRIAERVAAGENYYEVAVEEQRARDFPVRPGLAVRLPTLAHITAFVGQGGLIVLAIILGIATVTAWHFRLRDVQGGPGRLRYLLLLLVIGSVSGLKPQYLALHEVWAGMLIALSIGLYRPERWIWAVLAAALAVFIRELALPFILLMGAIALTRGKRAEAAAWGALVLVFGAALTMHLLAVGAVTTQADPASPGWLSLRGLGGWTANIVLSSPLYLLPPFIAAPLALLPLLGWAGWRSWFGLTGFLLCLGYGVLFMIAGRDNNFYWALIVMPVWFVGLAMVPRAFSSLWNSARGH</sequence>
<feature type="transmembrane region" description="Helical" evidence="1">
    <location>
        <begin position="181"/>
        <end position="207"/>
    </location>
</feature>
<feature type="chain" id="PRO_5047485816" description="DUF2029 domain-containing protein" evidence="2">
    <location>
        <begin position="24"/>
        <end position="354"/>
    </location>
</feature>
<evidence type="ECO:0008006" key="5">
    <source>
        <dbReference type="Google" id="ProtNLM"/>
    </source>
</evidence>
<dbReference type="Proteomes" id="UP000602442">
    <property type="component" value="Unassembled WGS sequence"/>
</dbReference>
<feature type="transmembrane region" description="Helical" evidence="1">
    <location>
        <begin position="139"/>
        <end position="161"/>
    </location>
</feature>
<feature type="transmembrane region" description="Helical" evidence="1">
    <location>
        <begin position="219"/>
        <end position="243"/>
    </location>
</feature>
<keyword evidence="4" id="KW-1185">Reference proteome</keyword>
<feature type="transmembrane region" description="Helical" evidence="1">
    <location>
        <begin position="104"/>
        <end position="127"/>
    </location>
</feature>
<accession>A0ABS0MZC1</accession>
<dbReference type="RefSeq" id="WP_197919701.1">
    <property type="nucleotide sequence ID" value="NZ_CAWPTA010000006.1"/>
</dbReference>
<keyword evidence="1" id="KW-0812">Transmembrane</keyword>
<keyword evidence="1" id="KW-0472">Membrane</keyword>
<evidence type="ECO:0000313" key="4">
    <source>
        <dbReference type="Proteomes" id="UP000602442"/>
    </source>
</evidence>
<keyword evidence="1" id="KW-1133">Transmembrane helix</keyword>
<gene>
    <name evidence="3" type="ORF">I5L03_00370</name>
</gene>
<feature type="signal peptide" evidence="2">
    <location>
        <begin position="1"/>
        <end position="23"/>
    </location>
</feature>
<organism evidence="3 4">
    <name type="scientific">Aurantiacibacter sediminis</name>
    <dbReference type="NCBI Taxonomy" id="2793064"/>
    <lineage>
        <taxon>Bacteria</taxon>
        <taxon>Pseudomonadati</taxon>
        <taxon>Pseudomonadota</taxon>
        <taxon>Alphaproteobacteria</taxon>
        <taxon>Sphingomonadales</taxon>
        <taxon>Erythrobacteraceae</taxon>
        <taxon>Aurantiacibacter</taxon>
    </lineage>
</organism>
<proteinExistence type="predicted"/>
<feature type="transmembrane region" description="Helical" evidence="1">
    <location>
        <begin position="323"/>
        <end position="344"/>
    </location>
</feature>
<protein>
    <recommendedName>
        <fullName evidence="5">DUF2029 domain-containing protein</fullName>
    </recommendedName>
</protein>
<dbReference type="EMBL" id="JAEANY010000001">
    <property type="protein sequence ID" value="MBH5321033.1"/>
    <property type="molecule type" value="Genomic_DNA"/>
</dbReference>